<dbReference type="Proteomes" id="UP000315454">
    <property type="component" value="Unassembled WGS sequence"/>
</dbReference>
<proteinExistence type="predicted"/>
<organism evidence="1 2">
    <name type="scientific">Aphanocapsa feldmannii 277cI</name>
    <dbReference type="NCBI Taxonomy" id="2507554"/>
    <lineage>
        <taxon>Bacteria</taxon>
        <taxon>Bacillati</taxon>
        <taxon>Cyanobacteriota</taxon>
        <taxon>Cyanophyceae</taxon>
        <taxon>Oscillatoriophycideae</taxon>
        <taxon>Chroococcales</taxon>
        <taxon>Microcystaceae</taxon>
        <taxon>Aphanocapsa</taxon>
    </lineage>
</organism>
<dbReference type="InterPro" id="IPR008311">
    <property type="entry name" value="UCP028101"/>
</dbReference>
<evidence type="ECO:0000313" key="2">
    <source>
        <dbReference type="Proteomes" id="UP000315454"/>
    </source>
</evidence>
<dbReference type="Pfam" id="PF07433">
    <property type="entry name" value="DUF1513"/>
    <property type="match status" value="1"/>
</dbReference>
<gene>
    <name evidence="1" type="ORF">ERJ68_03010</name>
</gene>
<accession>A0A524RUG7</accession>
<name>A0A524RUG7_9CHRO</name>
<protein>
    <submittedName>
        <fullName evidence="1">DUF1513 domain-containing protein</fullName>
    </submittedName>
</protein>
<dbReference type="AlphaFoldDB" id="A0A524RUG7"/>
<reference evidence="1 2" key="1">
    <citation type="journal article" date="2019" name="mSystems">
        <title>Life at home and on the roam: Genomic adaptions reflect the dual lifestyle of an intracellular, facultative symbiont.</title>
        <authorList>
            <person name="Burgsdorf I."/>
        </authorList>
    </citation>
    <scope>NUCLEOTIDE SEQUENCE [LARGE SCALE GENOMIC DNA]</scope>
    <source>
        <strain evidence="1">277cI</strain>
    </source>
</reference>
<dbReference type="SUPFAM" id="SSF75011">
    <property type="entry name" value="3-carboxy-cis,cis-mucoante lactonizing enzyme"/>
    <property type="match status" value="1"/>
</dbReference>
<sequence length="378" mass="42365">MEISRRKLFYILLAGIASKSILDASIAAKYFSVELPFGLIITWRAAADKYQVGMFEFVTNKWLLRKSIPLPSRAHQLTVLPDRSILITARRPGDWLFRWWPERSQHEVQEGWLESGLQYNGHSMTVCDHRWILSSATEKISDSGLLILHSTNTLQPVKLFDSGGKDPHDIMIHPQQPIIWVANGGVHTHPDLGRQSYSEQALHASIAQFDIDSIENSAAIPHFSLSNIFYLNHAWLSPRHLSFQQYSHKLGVALQCLTPRNRVCGDVPTLAIISIPASESHDQGDTADLIHYGQAEPDMLGYAGDITATRSGFLLSSPRGNVISEWSLDGRLQYRITADKPCGLLSYGSGQFHYYKGALLSISKLHINPDNHIASFPY</sequence>
<comment type="caution">
    <text evidence="1">The sequence shown here is derived from an EMBL/GenBank/DDBJ whole genome shotgun (WGS) entry which is preliminary data.</text>
</comment>
<dbReference type="EMBL" id="SRMN01000036">
    <property type="protein sequence ID" value="TGH24568.1"/>
    <property type="molecule type" value="Genomic_DNA"/>
</dbReference>
<evidence type="ECO:0000313" key="1">
    <source>
        <dbReference type="EMBL" id="TGH24568.1"/>
    </source>
</evidence>